<evidence type="ECO:0000313" key="2">
    <source>
        <dbReference type="Proteomes" id="UP000006794"/>
    </source>
</evidence>
<dbReference type="Gene3D" id="3.90.550.10">
    <property type="entry name" value="Spore Coat Polysaccharide Biosynthesis Protein SpsA, Chain A"/>
    <property type="match status" value="1"/>
</dbReference>
<dbReference type="OrthoDB" id="205629at2157"/>
<name>F8DAP2_HALXS</name>
<organism evidence="1 2">
    <name type="scientific">Halopiger xanaduensis (strain DSM 18323 / JCM 14033 / SH-6)</name>
    <dbReference type="NCBI Taxonomy" id="797210"/>
    <lineage>
        <taxon>Archaea</taxon>
        <taxon>Methanobacteriati</taxon>
        <taxon>Methanobacteriota</taxon>
        <taxon>Stenosarchaea group</taxon>
        <taxon>Halobacteria</taxon>
        <taxon>Halobacteriales</taxon>
        <taxon>Natrialbaceae</taxon>
        <taxon>Halopiger</taxon>
    </lineage>
</organism>
<dbReference type="EMBL" id="CP002839">
    <property type="protein sequence ID" value="AEH36984.1"/>
    <property type="molecule type" value="Genomic_DNA"/>
</dbReference>
<proteinExistence type="predicted"/>
<keyword evidence="1" id="KW-0808">Transferase</keyword>
<gene>
    <name evidence="1" type="ordered locus">Halxa_2362</name>
</gene>
<dbReference type="SUPFAM" id="SSF53448">
    <property type="entry name" value="Nucleotide-diphospho-sugar transferases"/>
    <property type="match status" value="1"/>
</dbReference>
<evidence type="ECO:0000313" key="1">
    <source>
        <dbReference type="EMBL" id="AEH36984.1"/>
    </source>
</evidence>
<dbReference type="eggNOG" id="arCOG04817">
    <property type="taxonomic scope" value="Archaea"/>
</dbReference>
<protein>
    <submittedName>
        <fullName evidence="1">Acylneuraminate cytidylyltransferase</fullName>
    </submittedName>
</protein>
<dbReference type="InterPro" id="IPR029044">
    <property type="entry name" value="Nucleotide-diphossugar_trans"/>
</dbReference>
<accession>F8DAP2</accession>
<keyword evidence="1" id="KW-0548">Nucleotidyltransferase</keyword>
<dbReference type="AlphaFoldDB" id="F8DAP2"/>
<dbReference type="PANTHER" id="PTHR42866:SF1">
    <property type="entry name" value="SPORE COAT POLYSACCHARIDE BIOSYNTHESIS PROTEIN SPSF"/>
    <property type="match status" value="1"/>
</dbReference>
<dbReference type="HOGENOM" id="CLU_072501_0_0_2"/>
<dbReference type="InterPro" id="IPR003329">
    <property type="entry name" value="Cytidylyl_trans"/>
</dbReference>
<sequence length="221" mass="24607">MSNPICQVQVRLGSTRLPGKVLYPLESRRVIGWVIDRCTAAETVTDAVVAVGNEPENEAITEWCERNGVRHATGPEGNLLERHLAVAEAYSSDPVVRVTGDCPFVPPAEIDRMVGEHESNDARYTTNVTDDMPIGTAVDVIDREVLEELRELGDSHPVRRLRENPDRWDVAFSPNERWVAVSEAHIAVDTPSDYWRVTDALEAVGDNPLDIAEWMAQRQGI</sequence>
<dbReference type="Proteomes" id="UP000006794">
    <property type="component" value="Chromosome"/>
</dbReference>
<dbReference type="KEGG" id="hxa:Halxa_2362"/>
<dbReference type="PANTHER" id="PTHR42866">
    <property type="entry name" value="3-DEOXY-MANNO-OCTULOSONATE CYTIDYLYLTRANSFERASE"/>
    <property type="match status" value="1"/>
</dbReference>
<dbReference type="GeneID" id="10797321"/>
<keyword evidence="2" id="KW-1185">Reference proteome</keyword>
<dbReference type="Pfam" id="PF02348">
    <property type="entry name" value="CTP_transf_3"/>
    <property type="match status" value="1"/>
</dbReference>
<dbReference type="GO" id="GO:0005829">
    <property type="term" value="C:cytosol"/>
    <property type="evidence" value="ECO:0007669"/>
    <property type="project" value="TreeGrafter"/>
</dbReference>
<dbReference type="RefSeq" id="WP_013879876.1">
    <property type="nucleotide sequence ID" value="NC_015666.1"/>
</dbReference>
<dbReference type="GO" id="GO:0016779">
    <property type="term" value="F:nucleotidyltransferase activity"/>
    <property type="evidence" value="ECO:0007669"/>
    <property type="project" value="UniProtKB-KW"/>
</dbReference>
<reference evidence="1 2" key="1">
    <citation type="journal article" date="2012" name="Stand. Genomic Sci.">
        <title>Complete genome sequence of Halopiger xanaduensis type strain (SH-6(T)).</title>
        <authorList>
            <person name="Anderson I."/>
            <person name="Tindall B.J."/>
            <person name="Rohde M."/>
            <person name="Lucas S."/>
            <person name="Han J."/>
            <person name="Lapidus A."/>
            <person name="Cheng J.F."/>
            <person name="Goodwin L."/>
            <person name="Pitluck S."/>
            <person name="Peters L."/>
            <person name="Pati A."/>
            <person name="Mikhailova N."/>
            <person name="Pagani I."/>
            <person name="Teshima H."/>
            <person name="Han C."/>
            <person name="Tapia R."/>
            <person name="Land M."/>
            <person name="Woyke T."/>
            <person name="Klenk H.P."/>
            <person name="Kyrpides N."/>
            <person name="Ivanova N."/>
        </authorList>
    </citation>
    <scope>NUCLEOTIDE SEQUENCE [LARGE SCALE GENOMIC DNA]</scope>
    <source>
        <strain evidence="2">DSM 18323 / JCM 14033 / SH-6</strain>
    </source>
</reference>
<dbReference type="STRING" id="797210.Halxa_2362"/>